<sequence>MIIHDLERNDVEIAIAKVNEALKLVNELAANSVDDSFVAEMDVKAGELTELAGSLRTTIELSNVIDFSEYYDRYLRK</sequence>
<keyword evidence="2" id="KW-1185">Reference proteome</keyword>
<organism evidence="1 2">
    <name type="scientific">Leuconostoc holzapfelii</name>
    <dbReference type="NCBI Taxonomy" id="434464"/>
    <lineage>
        <taxon>Bacteria</taxon>
        <taxon>Bacillati</taxon>
        <taxon>Bacillota</taxon>
        <taxon>Bacilli</taxon>
        <taxon>Lactobacillales</taxon>
        <taxon>Lactobacillaceae</taxon>
        <taxon>Leuconostoc</taxon>
    </lineage>
</organism>
<dbReference type="RefSeq" id="WP_261657069.1">
    <property type="nucleotide sequence ID" value="NZ_QVOV01000008.1"/>
</dbReference>
<evidence type="ECO:0000313" key="1">
    <source>
        <dbReference type="EMBL" id="MCT8389548.1"/>
    </source>
</evidence>
<comment type="caution">
    <text evidence="1">The sequence shown here is derived from an EMBL/GenBank/DDBJ whole genome shotgun (WGS) entry which is preliminary data.</text>
</comment>
<protein>
    <submittedName>
        <fullName evidence="1">Uncharacterized protein</fullName>
    </submittedName>
</protein>
<evidence type="ECO:0000313" key="2">
    <source>
        <dbReference type="Proteomes" id="UP001525857"/>
    </source>
</evidence>
<dbReference type="EMBL" id="QVOV01000008">
    <property type="protein sequence ID" value="MCT8389548.1"/>
    <property type="molecule type" value="Genomic_DNA"/>
</dbReference>
<name>A0ABT2NVZ1_9LACO</name>
<reference evidence="1 2" key="1">
    <citation type="submission" date="2018-08" db="EMBL/GenBank/DDBJ databases">
        <title>Draft genome sequences of Leuconostoc spp. and Weissella spp. with biocontrol potential.</title>
        <authorList>
            <person name="Lo R."/>
            <person name="Ho V.T.T."/>
            <person name="Turner M.S."/>
        </authorList>
    </citation>
    <scope>NUCLEOTIDE SEQUENCE [LARGE SCALE GENOMIC DNA]</scope>
    <source>
        <strain evidence="1 2">733</strain>
    </source>
</reference>
<accession>A0ABT2NVZ1</accession>
<gene>
    <name evidence="1" type="ORF">D0501_05610</name>
</gene>
<proteinExistence type="predicted"/>
<dbReference type="Proteomes" id="UP001525857">
    <property type="component" value="Unassembled WGS sequence"/>
</dbReference>